<comment type="cofactor">
    <cofactor evidence="1 12 14">
        <name>pyridoxal 5'-phosphate</name>
        <dbReference type="ChEBI" id="CHEBI:597326"/>
    </cofactor>
</comment>
<accession>A0A8T2TYK7</accession>
<dbReference type="EC" id="4.1.1.19" evidence="5 14"/>
<dbReference type="SUPFAM" id="SSF50621">
    <property type="entry name" value="Alanine racemase C-terminal domain-like"/>
    <property type="match status" value="1"/>
</dbReference>
<keyword evidence="8 12" id="KW-0663">Pyridoxal phosphate</keyword>
<evidence type="ECO:0000256" key="7">
    <source>
        <dbReference type="ARBA" id="ARBA00022842"/>
    </source>
</evidence>
<dbReference type="PANTHER" id="PTHR43295">
    <property type="entry name" value="ARGININE DECARBOXYLASE"/>
    <property type="match status" value="1"/>
</dbReference>
<feature type="modified residue" description="N6-(pyridoxal phosphate)lysine" evidence="12">
    <location>
        <position position="135"/>
    </location>
</feature>
<dbReference type="OMA" id="AVEYTQH"/>
<gene>
    <name evidence="16" type="ORF">KP509_10G045800</name>
</gene>
<protein>
    <recommendedName>
        <fullName evidence="5 14">Arginine decarboxylase</fullName>
        <ecNumber evidence="5 14">4.1.1.19</ecNumber>
    </recommendedName>
</protein>
<dbReference type="InterPro" id="IPR009006">
    <property type="entry name" value="Ala_racemase/Decarboxylase_C"/>
</dbReference>
<evidence type="ECO:0000256" key="13">
    <source>
        <dbReference type="PIRSR" id="PIRSR600183-50"/>
    </source>
</evidence>
<evidence type="ECO:0000256" key="4">
    <source>
        <dbReference type="ARBA" id="ARBA00008357"/>
    </source>
</evidence>
<dbReference type="AlphaFoldDB" id="A0A8T2TYK7"/>
<dbReference type="OrthoDB" id="3717802at2759"/>
<keyword evidence="10 14" id="KW-0456">Lyase</keyword>
<dbReference type="Proteomes" id="UP000825935">
    <property type="component" value="Chromosome 10"/>
</dbReference>
<evidence type="ECO:0000313" key="17">
    <source>
        <dbReference type="Proteomes" id="UP000825935"/>
    </source>
</evidence>
<comment type="similarity">
    <text evidence="4 14">Belongs to the Orn/Lys/Arg decarboxylase class-II family. SpeA subfamily.</text>
</comment>
<dbReference type="GO" id="GO:0008792">
    <property type="term" value="F:arginine decarboxylase activity"/>
    <property type="evidence" value="ECO:0007669"/>
    <property type="project" value="UniProtKB-EC"/>
</dbReference>
<evidence type="ECO:0000256" key="12">
    <source>
        <dbReference type="PIRSR" id="PIRSR001336-50"/>
    </source>
</evidence>
<keyword evidence="17" id="KW-1185">Reference proteome</keyword>
<comment type="pathway">
    <text evidence="3 14">Amine and polyamine biosynthesis; agmatine biosynthesis; agmatine from L-arginine: step 1/1.</text>
</comment>
<evidence type="ECO:0000256" key="5">
    <source>
        <dbReference type="ARBA" id="ARBA00012426"/>
    </source>
</evidence>
<name>A0A8T2TYK7_CERRI</name>
<dbReference type="PRINTS" id="PR01180">
    <property type="entry name" value="ARGDCRBXLASE"/>
</dbReference>
<dbReference type="InterPro" id="IPR022653">
    <property type="entry name" value="De-COase2_pyr-phos_BS"/>
</dbReference>
<keyword evidence="7 14" id="KW-0460">Magnesium</keyword>
<evidence type="ECO:0000256" key="6">
    <source>
        <dbReference type="ARBA" id="ARBA00022793"/>
    </source>
</evidence>
<dbReference type="InterPro" id="IPR000183">
    <property type="entry name" value="Orn/DAP/Arg_de-COase"/>
</dbReference>
<dbReference type="GO" id="GO:0006527">
    <property type="term" value="P:L-arginine catabolic process"/>
    <property type="evidence" value="ECO:0007669"/>
    <property type="project" value="InterPro"/>
</dbReference>
<dbReference type="InterPro" id="IPR002985">
    <property type="entry name" value="Arg_decrbxlase"/>
</dbReference>
<dbReference type="PANTHER" id="PTHR43295:SF1">
    <property type="entry name" value="ARGININE DECARBOXYLASE 1, CHLOROPLASTIC-RELATED"/>
    <property type="match status" value="1"/>
</dbReference>
<dbReference type="EMBL" id="CM035415">
    <property type="protein sequence ID" value="KAH7427478.1"/>
    <property type="molecule type" value="Genomic_DNA"/>
</dbReference>
<comment type="catalytic activity">
    <reaction evidence="11 14">
        <text>L-arginine + H(+) = agmatine + CO2</text>
        <dbReference type="Rhea" id="RHEA:17641"/>
        <dbReference type="ChEBI" id="CHEBI:15378"/>
        <dbReference type="ChEBI" id="CHEBI:16526"/>
        <dbReference type="ChEBI" id="CHEBI:32682"/>
        <dbReference type="ChEBI" id="CHEBI:58145"/>
        <dbReference type="EC" id="4.1.1.19"/>
    </reaction>
</comment>
<dbReference type="PROSITE" id="PS00878">
    <property type="entry name" value="ODR_DC_2_1"/>
    <property type="match status" value="1"/>
</dbReference>
<dbReference type="Gene3D" id="3.20.20.10">
    <property type="entry name" value="Alanine racemase"/>
    <property type="match status" value="1"/>
</dbReference>
<evidence type="ECO:0000256" key="11">
    <source>
        <dbReference type="ARBA" id="ARBA00049309"/>
    </source>
</evidence>
<evidence type="ECO:0000256" key="10">
    <source>
        <dbReference type="ARBA" id="ARBA00023239"/>
    </source>
</evidence>
<dbReference type="NCBIfam" id="TIGR01273">
    <property type="entry name" value="speA"/>
    <property type="match status" value="1"/>
</dbReference>
<dbReference type="GO" id="GO:0008295">
    <property type="term" value="P:spermidine biosynthetic process"/>
    <property type="evidence" value="ECO:0007669"/>
    <property type="project" value="UniProtKB-KW"/>
</dbReference>
<evidence type="ECO:0000256" key="9">
    <source>
        <dbReference type="ARBA" id="ARBA00023066"/>
    </source>
</evidence>
<evidence type="ECO:0000256" key="3">
    <source>
        <dbReference type="ARBA" id="ARBA00004773"/>
    </source>
</evidence>
<sequence>MSPLLAVSEDRFAVSKASSIRVSPSFHKKWNTAKSSSLYRIDSWGAPYFSVSAAGTMVVMPLGSDTKPGEEIDLLAVVKKVSKPKTKGGLGLQTPIILRFPEVLHDRLWRLQSSFNNAILSEGYDGCFRGVFPVKCNQDRPVVESIVEFGKPFNFGLEAGSKPELLLAMTTLCRGSAEALLVCNGYKDADYICLALLARRIGLNCVIILEQEAELDLVLSMSRKLGIEPVIGLRSKLSTKHGGHFGETSGDNGKFGLSCTEIMAIVNKLRRAGKLGCLQVLHFHMGSQIPSLPVLNDGVSEAAHIYCELALMGAAMKLLDIGGGLGIDYDGTRSSCSDMSVGYTIEEYALQVVQAVRNACDLKGVKHPTLCSESGRALISHHSVLVFDVLSCDSNKGTVTENGISLDIEGIPHDLKIVNTNLIRCARACDYKGAFECAEVLKHRCTELFKQGQLRLSQLATINETHKVMHAAMMKGKSSTHVGSMDWNPHNEGSDNTQTPNATYHINLSIFRSMPDTWAIGQVFPIVPIQRLDEEPKVRATLSDLTCDSDGKVSSFVGHEMKGKRLNHLKVHDLQAGKSYYMGMFLGGAYQEALGSLHNLFGSTCVVNVWKNGSVKHGFRVSRVNNGQSIGDVLKVMHYEPSEMINTLKLHLESSSHFDNGDGIDTTTIVIQKVIRSFSSPTYLSTYNHPPSKAHAS</sequence>
<organism evidence="16 17">
    <name type="scientific">Ceratopteris richardii</name>
    <name type="common">Triangle waterfern</name>
    <dbReference type="NCBI Taxonomy" id="49495"/>
    <lineage>
        <taxon>Eukaryota</taxon>
        <taxon>Viridiplantae</taxon>
        <taxon>Streptophyta</taxon>
        <taxon>Embryophyta</taxon>
        <taxon>Tracheophyta</taxon>
        <taxon>Polypodiopsida</taxon>
        <taxon>Polypodiidae</taxon>
        <taxon>Polypodiales</taxon>
        <taxon>Pteridineae</taxon>
        <taxon>Pteridaceae</taxon>
        <taxon>Parkerioideae</taxon>
        <taxon>Ceratopteris</taxon>
    </lineage>
</organism>
<dbReference type="Gene3D" id="1.20.58.930">
    <property type="match status" value="1"/>
</dbReference>
<proteinExistence type="inferred from homology"/>
<keyword evidence="6 14" id="KW-0210">Decarboxylase</keyword>
<dbReference type="PIRSF" id="PIRSF001336">
    <property type="entry name" value="Arg_decrbxlase"/>
    <property type="match status" value="1"/>
</dbReference>
<dbReference type="Pfam" id="PF02784">
    <property type="entry name" value="Orn_Arg_deC_N"/>
    <property type="match status" value="1"/>
</dbReference>
<evidence type="ECO:0000256" key="1">
    <source>
        <dbReference type="ARBA" id="ARBA00001933"/>
    </source>
</evidence>
<evidence type="ECO:0000259" key="15">
    <source>
        <dbReference type="Pfam" id="PF02784"/>
    </source>
</evidence>
<evidence type="ECO:0000256" key="2">
    <source>
        <dbReference type="ARBA" id="ARBA00001946"/>
    </source>
</evidence>
<evidence type="ECO:0000256" key="14">
    <source>
        <dbReference type="RuleBase" id="RU003740"/>
    </source>
</evidence>
<dbReference type="Gene3D" id="2.40.37.10">
    <property type="entry name" value="Lyase, Ornithine Decarboxylase, Chain A, domain 1"/>
    <property type="match status" value="1"/>
</dbReference>
<feature type="active site" description="Proton donor" evidence="13">
    <location>
        <position position="547"/>
    </location>
</feature>
<dbReference type="InterPro" id="IPR022644">
    <property type="entry name" value="De-COase2_N"/>
</dbReference>
<evidence type="ECO:0000256" key="8">
    <source>
        <dbReference type="ARBA" id="ARBA00022898"/>
    </source>
</evidence>
<keyword evidence="9 14" id="KW-0745">Spermidine biosynthesis</keyword>
<dbReference type="PRINTS" id="PR01179">
    <property type="entry name" value="ODADCRBXLASE"/>
</dbReference>
<dbReference type="SUPFAM" id="SSF51419">
    <property type="entry name" value="PLP-binding barrel"/>
    <property type="match status" value="1"/>
</dbReference>
<dbReference type="InterPro" id="IPR029066">
    <property type="entry name" value="PLP-binding_barrel"/>
</dbReference>
<feature type="domain" description="Orn/DAP/Arg decarboxylase 2 N-terminal" evidence="15">
    <location>
        <begin position="131"/>
        <end position="379"/>
    </location>
</feature>
<dbReference type="CDD" id="cd06830">
    <property type="entry name" value="PLPDE_III_ADC"/>
    <property type="match status" value="1"/>
</dbReference>
<dbReference type="NCBIfam" id="NF003763">
    <property type="entry name" value="PRK05354.1"/>
    <property type="match status" value="1"/>
</dbReference>
<reference evidence="16" key="1">
    <citation type="submission" date="2021-08" db="EMBL/GenBank/DDBJ databases">
        <title>WGS assembly of Ceratopteris richardii.</title>
        <authorList>
            <person name="Marchant D.B."/>
            <person name="Chen G."/>
            <person name="Jenkins J."/>
            <person name="Shu S."/>
            <person name="Leebens-Mack J."/>
            <person name="Grimwood J."/>
            <person name="Schmutz J."/>
            <person name="Soltis P."/>
            <person name="Soltis D."/>
            <person name="Chen Z.-H."/>
        </authorList>
    </citation>
    <scope>NUCLEOTIDE SEQUENCE</scope>
    <source>
        <strain evidence="16">Whitten #5841</strain>
        <tissue evidence="16">Leaf</tissue>
    </source>
</reference>
<comment type="caution">
    <text evidence="16">The sequence shown here is derived from an EMBL/GenBank/DDBJ whole genome shotgun (WGS) entry which is preliminary data.</text>
</comment>
<comment type="cofactor">
    <cofactor evidence="2 14">
        <name>Mg(2+)</name>
        <dbReference type="ChEBI" id="CHEBI:18420"/>
    </cofactor>
</comment>
<evidence type="ECO:0000313" key="16">
    <source>
        <dbReference type="EMBL" id="KAH7427478.1"/>
    </source>
</evidence>